<accession>A0ABP0NLH4</accession>
<keyword evidence="2" id="KW-1185">Reference proteome</keyword>
<proteinExistence type="predicted"/>
<protein>
    <submittedName>
        <fullName evidence="1">Uncharacterized protein</fullName>
    </submittedName>
</protein>
<organism evidence="1 2">
    <name type="scientific">Durusdinium trenchii</name>
    <dbReference type="NCBI Taxonomy" id="1381693"/>
    <lineage>
        <taxon>Eukaryota</taxon>
        <taxon>Sar</taxon>
        <taxon>Alveolata</taxon>
        <taxon>Dinophyceae</taxon>
        <taxon>Suessiales</taxon>
        <taxon>Symbiodiniaceae</taxon>
        <taxon>Durusdinium</taxon>
    </lineage>
</organism>
<evidence type="ECO:0000313" key="2">
    <source>
        <dbReference type="Proteomes" id="UP001642484"/>
    </source>
</evidence>
<reference evidence="1 2" key="1">
    <citation type="submission" date="2024-02" db="EMBL/GenBank/DDBJ databases">
        <authorList>
            <person name="Chen Y."/>
            <person name="Shah S."/>
            <person name="Dougan E. K."/>
            <person name="Thang M."/>
            <person name="Chan C."/>
        </authorList>
    </citation>
    <scope>NUCLEOTIDE SEQUENCE [LARGE SCALE GENOMIC DNA]</scope>
</reference>
<dbReference type="EMBL" id="CAXAMN010021933">
    <property type="protein sequence ID" value="CAK9064635.1"/>
    <property type="molecule type" value="Genomic_DNA"/>
</dbReference>
<dbReference type="Proteomes" id="UP001642484">
    <property type="component" value="Unassembled WGS sequence"/>
</dbReference>
<name>A0ABP0NLH4_9DINO</name>
<gene>
    <name evidence="1" type="ORF">CCMP2556_LOCUS31763</name>
</gene>
<comment type="caution">
    <text evidence="1">The sequence shown here is derived from an EMBL/GenBank/DDBJ whole genome shotgun (WGS) entry which is preliminary data.</text>
</comment>
<sequence length="302" mass="33473">MSNANVPGVEKLTMTTVQHSWLQAPATKYRLHEDLGMDSSVHLVAPQTVFAVKGWNRCMALMGVCYCGFTTPALIEARTFSTIYANSVEPDINRVVNTNRGVTCSTVGVRRKPNAFNIVWQLELLVRSGVSQQNAITSLETYESAAQVASVYSLGKQESAAALALLHKVPKVAKEALTVMVRQYGMPRFLTHEAIAVGLLSDKHCTATGPLGNWKQELTNNEALIMTVIHRMEKDWLATPPKQRRPWHVKDLETLFQLIAGIIVWGIASKDHQSYPARVIAVHPRKCCKGTAVDLWHAWTTS</sequence>
<evidence type="ECO:0000313" key="1">
    <source>
        <dbReference type="EMBL" id="CAK9064635.1"/>
    </source>
</evidence>